<dbReference type="GO" id="GO:0002161">
    <property type="term" value="F:aminoacyl-tRNA deacylase activity"/>
    <property type="evidence" value="ECO:0007669"/>
    <property type="project" value="InterPro"/>
</dbReference>
<dbReference type="CDD" id="cd04336">
    <property type="entry name" value="YeaK"/>
    <property type="match status" value="1"/>
</dbReference>
<dbReference type="RefSeq" id="WP_106076068.1">
    <property type="nucleotide sequence ID" value="NZ_MTBD01000009.1"/>
</dbReference>
<protein>
    <recommendedName>
        <fullName evidence="1">YbaK/aminoacyl-tRNA synthetase-associated domain-containing protein</fullName>
    </recommendedName>
</protein>
<dbReference type="PANTHER" id="PTHR30411">
    <property type="entry name" value="CYTOPLASMIC PROTEIN"/>
    <property type="match status" value="1"/>
</dbReference>
<dbReference type="OrthoDB" id="5524888at2"/>
<dbReference type="PANTHER" id="PTHR30411:SF9">
    <property type="entry name" value="MULTIFUNCTIONAL SER_THR-TRNA DEACYLASE PROXP-Y"/>
    <property type="match status" value="1"/>
</dbReference>
<evidence type="ECO:0000259" key="1">
    <source>
        <dbReference type="Pfam" id="PF04073"/>
    </source>
</evidence>
<dbReference type="InterPro" id="IPR007214">
    <property type="entry name" value="YbaK/aa-tRNA-synth-assoc-dom"/>
</dbReference>
<dbReference type="EMBL" id="MTBD01000009">
    <property type="protein sequence ID" value="PRP71683.1"/>
    <property type="molecule type" value="Genomic_DNA"/>
</dbReference>
<feature type="domain" description="YbaK/aminoacyl-tRNA synthetase-associated" evidence="1">
    <location>
        <begin position="28"/>
        <end position="145"/>
    </location>
</feature>
<proteinExistence type="predicted"/>
<sequence>MFQRLHRMLADGDARFRVMEHAAEGNSHKVAEIRGTEVGQGAKAMPCRLADEAGQFVLAVLPGDERVDFAKVAAAVGARKVRLADAVDAEAATGCVIGAIPPFSFDPSILLVADPQLLARYREIAFNAGRLDASIVLDGDDYRRLARPLLADIRKESA</sequence>
<dbReference type="AlphaFoldDB" id="A0A2S9X7K3"/>
<dbReference type="InterPro" id="IPR036754">
    <property type="entry name" value="YbaK/aa-tRNA-synt-asso_dom_sf"/>
</dbReference>
<dbReference type="Pfam" id="PF04073">
    <property type="entry name" value="tRNA_edit"/>
    <property type="match status" value="1"/>
</dbReference>
<gene>
    <name evidence="2" type="ORF">BUE93_05475</name>
</gene>
<organism evidence="2 3">
    <name type="scientific">Chromobacterium amazonense</name>
    <dbReference type="NCBI Taxonomy" id="1382803"/>
    <lineage>
        <taxon>Bacteria</taxon>
        <taxon>Pseudomonadati</taxon>
        <taxon>Pseudomonadota</taxon>
        <taxon>Betaproteobacteria</taxon>
        <taxon>Neisseriales</taxon>
        <taxon>Chromobacteriaceae</taxon>
        <taxon>Chromobacterium</taxon>
    </lineage>
</organism>
<dbReference type="Gene3D" id="3.90.960.10">
    <property type="entry name" value="YbaK/aminoacyl-tRNA synthetase-associated domain"/>
    <property type="match status" value="1"/>
</dbReference>
<accession>A0A2S9X7K3</accession>
<comment type="caution">
    <text evidence="2">The sequence shown here is derived from an EMBL/GenBank/DDBJ whole genome shotgun (WGS) entry which is preliminary data.</text>
</comment>
<evidence type="ECO:0000313" key="2">
    <source>
        <dbReference type="EMBL" id="PRP71683.1"/>
    </source>
</evidence>
<dbReference type="Proteomes" id="UP000239469">
    <property type="component" value="Unassembled WGS sequence"/>
</dbReference>
<reference evidence="2 3" key="1">
    <citation type="submission" date="2017-01" db="EMBL/GenBank/DDBJ databases">
        <title>New insights into the genetic diversity of Chromobacterium isolated from tropical freshwater lake.</title>
        <authorList>
            <person name="Santos A.B."/>
            <person name="Nascimento A.M."/>
            <person name="Da Silva P.C."/>
        </authorList>
    </citation>
    <scope>NUCLEOTIDE SEQUENCE [LARGE SCALE GENOMIC DNA]</scope>
    <source>
        <strain evidence="2 3">56AF</strain>
    </source>
</reference>
<evidence type="ECO:0000313" key="3">
    <source>
        <dbReference type="Proteomes" id="UP000239469"/>
    </source>
</evidence>
<dbReference type="InterPro" id="IPR044786">
    <property type="entry name" value="PROXY"/>
</dbReference>
<name>A0A2S9X7K3_9NEIS</name>
<dbReference type="SUPFAM" id="SSF55826">
    <property type="entry name" value="YbaK/ProRS associated domain"/>
    <property type="match status" value="1"/>
</dbReference>